<dbReference type="RefSeq" id="WP_425308100.1">
    <property type="nucleotide sequence ID" value="NZ_CP154795.1"/>
</dbReference>
<proteinExistence type="predicted"/>
<name>A0ABZ3FNH8_9ACTN</name>
<evidence type="ECO:0000313" key="2">
    <source>
        <dbReference type="Proteomes" id="UP001442841"/>
    </source>
</evidence>
<dbReference type="SUPFAM" id="SSF53335">
    <property type="entry name" value="S-adenosyl-L-methionine-dependent methyltransferases"/>
    <property type="match status" value="1"/>
</dbReference>
<keyword evidence="2" id="KW-1185">Reference proteome</keyword>
<protein>
    <recommendedName>
        <fullName evidence="3">SAM-dependent methyltransferase</fullName>
    </recommendedName>
</protein>
<organism evidence="1 2">
    <name type="scientific">Ammonicoccus fulvus</name>
    <dbReference type="NCBI Taxonomy" id="3138240"/>
    <lineage>
        <taxon>Bacteria</taxon>
        <taxon>Bacillati</taxon>
        <taxon>Actinomycetota</taxon>
        <taxon>Actinomycetes</taxon>
        <taxon>Propionibacteriales</taxon>
        <taxon>Propionibacteriaceae</taxon>
        <taxon>Ammonicoccus</taxon>
    </lineage>
</organism>
<evidence type="ECO:0008006" key="3">
    <source>
        <dbReference type="Google" id="ProtNLM"/>
    </source>
</evidence>
<dbReference type="EMBL" id="CP154795">
    <property type="protein sequence ID" value="XAN06669.1"/>
    <property type="molecule type" value="Genomic_DNA"/>
</dbReference>
<reference evidence="1 2" key="1">
    <citation type="submission" date="2024-04" db="EMBL/GenBank/DDBJ databases">
        <title>Isolation of an actinomycete strain from pig manure.</title>
        <authorList>
            <person name="Gong T."/>
            <person name="Yu Z."/>
            <person name="An M."/>
            <person name="Wei C."/>
            <person name="Yang W."/>
            <person name="Liu L."/>
        </authorList>
    </citation>
    <scope>NUCLEOTIDE SEQUENCE [LARGE SCALE GENOMIC DNA]</scope>
    <source>
        <strain evidence="1 2">ZF39</strain>
    </source>
</reference>
<sequence>MDFRNRKDFPWWNPRFWSDEYPGEHFDTPSTLCGALLARLLADWVRQLGLTMIIDLGCGDGNLLNHLSKVAESDISLLGIDVRSLPDQPGVTFRKHYWSVSHECWKASDSAGPGASSSMWPSAPALAFAVEWLDDLPAGVSAREPGGSAHEIDPEGNRRPLSPADADWLKQWWPGPGRAVVGRTRDRAWQWLAERLPPGSILATIDYGHVRGDRPSDGGLAAHYRGAPVRPGAAGNTTAAVAVDALAAAVEDIGAERWWFHRLADLPPDFWPVDDDRPLTHLALRSQRQLLTDPAHFGNFWLVAHRIPARGAADSGGSGRP</sequence>
<dbReference type="Proteomes" id="UP001442841">
    <property type="component" value="Chromosome"/>
</dbReference>
<accession>A0ABZ3FNH8</accession>
<dbReference type="InterPro" id="IPR038375">
    <property type="entry name" value="NDUFAF7_sf"/>
</dbReference>
<evidence type="ECO:0000313" key="1">
    <source>
        <dbReference type="EMBL" id="XAN06669.1"/>
    </source>
</evidence>
<dbReference type="Gene3D" id="3.40.50.12710">
    <property type="match status" value="1"/>
</dbReference>
<gene>
    <name evidence="1" type="ORF">AADG42_04890</name>
</gene>
<dbReference type="InterPro" id="IPR029063">
    <property type="entry name" value="SAM-dependent_MTases_sf"/>
</dbReference>